<evidence type="ECO:0000313" key="3">
    <source>
        <dbReference type="Proteomes" id="UP000180166"/>
    </source>
</evidence>
<dbReference type="Proteomes" id="UP000180166">
    <property type="component" value="Chromosome"/>
</dbReference>
<dbReference type="EMBL" id="CP017839">
    <property type="protein sequence ID" value="APB00232.1"/>
    <property type="molecule type" value="Genomic_DNA"/>
</dbReference>
<reference evidence="2 3" key="1">
    <citation type="submission" date="2016-10" db="EMBL/GenBank/DDBJ databases">
        <title>Genome sequence of Nocardia seriolae strain EM150506, isolated from Anguila japonica.</title>
        <authorList>
            <person name="Han H.-J."/>
        </authorList>
    </citation>
    <scope>NUCLEOTIDE SEQUENCE [LARGE SCALE GENOMIC DNA]</scope>
    <source>
        <strain evidence="2 3">EM150506</strain>
    </source>
</reference>
<dbReference type="AlphaFoldDB" id="A0ABC8B160"/>
<gene>
    <name evidence="2" type="ORF">NS506_06196</name>
</gene>
<dbReference type="Pfam" id="PF20680">
    <property type="entry name" value="DUF6817"/>
    <property type="match status" value="1"/>
</dbReference>
<dbReference type="InterPro" id="IPR049202">
    <property type="entry name" value="DUF6817"/>
</dbReference>
<evidence type="ECO:0000259" key="1">
    <source>
        <dbReference type="Pfam" id="PF20680"/>
    </source>
</evidence>
<name>A0ABC8B160_9NOCA</name>
<protein>
    <recommendedName>
        <fullName evidence="1">DUF6817 domain-containing protein</fullName>
    </recommendedName>
</protein>
<proteinExistence type="predicted"/>
<feature type="domain" description="DUF6817" evidence="1">
    <location>
        <begin position="24"/>
        <end position="108"/>
    </location>
</feature>
<accession>A0ABC8B160</accession>
<dbReference type="KEGG" id="nsr:NS506_06196"/>
<organism evidence="2 3">
    <name type="scientific">Nocardia seriolae</name>
    <dbReference type="NCBI Taxonomy" id="37332"/>
    <lineage>
        <taxon>Bacteria</taxon>
        <taxon>Bacillati</taxon>
        <taxon>Actinomycetota</taxon>
        <taxon>Actinomycetes</taxon>
        <taxon>Mycobacteriales</taxon>
        <taxon>Nocardiaceae</taxon>
        <taxon>Nocardia</taxon>
    </lineage>
</organism>
<sequence>MRRDTENVNDPDPFASRRIRVERFLRDRGADTIDHPGGTLLAHLGRVADTLAAWGHDADLQLAGLAHAVYGTDGFDRHLVESPDRSTVVDLVGDRAEALIYLYACCDRSALYPRIDATAARFRDRFTAREFEPAPTDFAAFLELTVANELDVMAQNADLATQHGAGLYDLFARARPHLTPAAWSACHAQLARYHRGP</sequence>
<evidence type="ECO:0000313" key="2">
    <source>
        <dbReference type="EMBL" id="APB00232.1"/>
    </source>
</evidence>